<dbReference type="GO" id="GO:0005524">
    <property type="term" value="F:ATP binding"/>
    <property type="evidence" value="ECO:0007669"/>
    <property type="project" value="InterPro"/>
</dbReference>
<dbReference type="SUPFAM" id="SSF52540">
    <property type="entry name" value="P-loop containing nucleoside triphosphate hydrolases"/>
    <property type="match status" value="1"/>
</dbReference>
<dbReference type="Gene3D" id="3.40.50.300">
    <property type="entry name" value="P-loop containing nucleotide triphosphate hydrolases"/>
    <property type="match status" value="1"/>
</dbReference>
<evidence type="ECO:0000313" key="5">
    <source>
        <dbReference type="EMBL" id="MDO6423721.1"/>
    </source>
</evidence>
<evidence type="ECO:0000259" key="4">
    <source>
        <dbReference type="Pfam" id="PF25472"/>
    </source>
</evidence>
<reference evidence="5" key="1">
    <citation type="submission" date="2023-07" db="EMBL/GenBank/DDBJ databases">
        <title>Genome content predicts the carbon catabolic preferences of heterotrophic bacteria.</title>
        <authorList>
            <person name="Gralka M."/>
        </authorList>
    </citation>
    <scope>NUCLEOTIDE SEQUENCE</scope>
    <source>
        <strain evidence="5">I3M17_2</strain>
    </source>
</reference>
<gene>
    <name evidence="5" type="ORF">Q4521_14660</name>
</gene>
<dbReference type="Pfam" id="PF25472">
    <property type="entry name" value="DUF7902"/>
    <property type="match status" value="1"/>
</dbReference>
<sequence>MSAEINEQEQLVDNAVAEGGAYEVIRKRLLEQGNKLEEATRQINQARLDEFGSSEMTVAARVRVRTENNCIARDIVQVGKYLLFGYNVFIGLKKETLVEDVFALFSLTGEGDALELHEQSKEGTFLADTRFKQDFSELYRYYKATKLVELTVKDGKLLMGFQIGERLEDIRVFRWAVSAAGDTVEYIDNRGERDIQLPPAYDFEWTQCTREDTVHGRHPHVNILDKVFVETVGGDLTIKIENNTEDGKGIYSESVEDKTQSIDDAEFHYAKLGDLILIKVLPYKETVWRYFVFNTLIRSVKRIDAVGASCVQLPEDHGIVFPGGYYLQNGEYKTFEEQTEGLRFKRVIRSPNGEDVLYVFYEPGEGVVALLAYNMIDKKLLNPIFGHGYALADDGRLVIFSAEGEPTRVHPMQIWQTPYVSDECASNAPASQTFFGRIGNAALVRGISDLFSICRAVNNQSVSVRVYEELARSALKVFDDHYWVLDKTQQGLTNIQTELREIAATAELAVDEFAKVESIRKQSDEALATATSKHKKLIEAIRSSSWETAEEYVDALDQLRQHAGHLATIKSYRYINVAAIEKMGQELEQAQASLSERTVVFLSSDNALLPYYDKIESLNAEAEEAQTIAELKPVLETIEKTASGLDLLSELLSTLKVDDATLRTRIIDAISEVYSKLNQSKADARHKQKGLGSAEAVAEFSAQFKLFTQSITNALGLATTPESCEEQMSRLLVQLEELESQFSHLDQFLADIMAKREEIYETFESHKQRLLDERERRAHSLADAAERVLKNIEKRANKFTEPDKMNAYFAADTMVHKVREFVEQLRELNAAVKADDIEAKFKAIKEQSQRVLRDKSDIYEGGGSVIKLGPRHKFSVNTQELDLTIIPRDEGLSCHLTGTDYFESIEDEALLALKPYWQVSLESESDMVYRAEFLAATIIRAAELQEAGLSLEKLNLTLQDEKAALSLVREFATPRYKEGYEKGIHDHDAVKILQAIVPAMESADLLVFDPKSRGLAQVFWANIQRISDQLQNKRLTYETWGERAQSAARMREYFASNEAHQFLVDEVYAAMREFLTYHPIAAEDIELRRAADYLVCELGRERTEFIGSKYASLLTEELKRALDDDSWRRFQVALEKMMGWPAERWNLSCAWLAAMVKERKLTELERYIPEAAAMINADERIDRRPTEADLQLRIDGLMGDHKRIVDRRLSLAVDEFFLRLDYHRTVFVKGYREYLAVRQTIAERERNALRLQEFKPRPLSSFVRNRLINEAYLPIIGDNLAKQMGTVGENKRTDLMGLLMMISPPGYGKTTLMEYVASRLGLIFMKINCPSLGHDVLSLDPEQAPNATARQELNKLNLALEMGNNVMLYLDDIQHTHPEFLQKFISLCDGTRRIEGIWKGRSKTYDMRGKKFCVVMAGNPYTESGEVFKIPDMLANRADIYNLGDVLGGMDEQFAMSYIENSLTSNPVLAPLAARDIADVYLLIKLAEGKDVATTDLKHQYSGAEINEIVDVLRKMFAIRDVILKINQQYIISAAQADKYRTEPPFKLQGSYRNMNKMGEKVSAVMNNQELMQLIQDHYLGEAQLLTGGAEENLLKLAELRGNMTDEQTKRWQEIKADFLRNKAMGGDDADTGQKVVAQLVDLVQGVNHIATTAESRAQEMLAAANDDAAAKKAQRDSKLLRLALGKFGDGLNALASGLNKPAEAPKVEVVNQPVPGLDKILSVLAETIEHSIFPLVRSMDKKLDIDLRTHEKMSEVSSRLRELEAQVKNNRLDKPAT</sequence>
<dbReference type="RefSeq" id="WP_303493303.1">
    <property type="nucleotide sequence ID" value="NZ_JAUOPB010000010.1"/>
</dbReference>
<dbReference type="Pfam" id="PF00004">
    <property type="entry name" value="AAA"/>
    <property type="match status" value="1"/>
</dbReference>
<feature type="domain" description="DUF3686" evidence="3">
    <location>
        <begin position="36"/>
        <end position="482"/>
    </location>
</feature>
<dbReference type="InterPro" id="IPR057224">
    <property type="entry name" value="DUF7902"/>
</dbReference>
<feature type="domain" description="ATPase AAA-type core" evidence="2">
    <location>
        <begin position="1300"/>
        <end position="1378"/>
    </location>
</feature>
<dbReference type="InterPro" id="IPR003959">
    <property type="entry name" value="ATPase_AAA_core"/>
</dbReference>
<organism evidence="5 6">
    <name type="scientific">Saccharophagus degradans</name>
    <dbReference type="NCBI Taxonomy" id="86304"/>
    <lineage>
        <taxon>Bacteria</taxon>
        <taxon>Pseudomonadati</taxon>
        <taxon>Pseudomonadota</taxon>
        <taxon>Gammaproteobacteria</taxon>
        <taxon>Cellvibrionales</taxon>
        <taxon>Cellvibrionaceae</taxon>
        <taxon>Saccharophagus</taxon>
    </lineage>
</organism>
<feature type="domain" description="DUF7902" evidence="4">
    <location>
        <begin position="606"/>
        <end position="689"/>
    </location>
</feature>
<accession>A0AAW7X9Y6</accession>
<dbReference type="InterPro" id="IPR027417">
    <property type="entry name" value="P-loop_NTPase"/>
</dbReference>
<dbReference type="GO" id="GO:0016887">
    <property type="term" value="F:ATP hydrolysis activity"/>
    <property type="evidence" value="ECO:0007669"/>
    <property type="project" value="InterPro"/>
</dbReference>
<evidence type="ECO:0000259" key="2">
    <source>
        <dbReference type="Pfam" id="PF00004"/>
    </source>
</evidence>
<dbReference type="Proteomes" id="UP001169760">
    <property type="component" value="Unassembled WGS sequence"/>
</dbReference>
<keyword evidence="1" id="KW-0175">Coiled coil</keyword>
<evidence type="ECO:0000256" key="1">
    <source>
        <dbReference type="SAM" id="Coils"/>
    </source>
</evidence>
<name>A0AAW7X9Y6_9GAMM</name>
<comment type="caution">
    <text evidence="5">The sequence shown here is derived from an EMBL/GenBank/DDBJ whole genome shotgun (WGS) entry which is preliminary data.</text>
</comment>
<dbReference type="EMBL" id="JAUOPB010000010">
    <property type="protein sequence ID" value="MDO6423721.1"/>
    <property type="molecule type" value="Genomic_DNA"/>
</dbReference>
<dbReference type="Pfam" id="PF12458">
    <property type="entry name" value="DUF3686"/>
    <property type="match status" value="1"/>
</dbReference>
<dbReference type="InterPro" id="IPR020958">
    <property type="entry name" value="DUF3686"/>
</dbReference>
<evidence type="ECO:0000313" key="6">
    <source>
        <dbReference type="Proteomes" id="UP001169760"/>
    </source>
</evidence>
<protein>
    <submittedName>
        <fullName evidence="5">DNA repair ATPase</fullName>
    </submittedName>
</protein>
<feature type="coiled-coil region" evidence="1">
    <location>
        <begin position="22"/>
        <end position="49"/>
    </location>
</feature>
<proteinExistence type="predicted"/>
<evidence type="ECO:0000259" key="3">
    <source>
        <dbReference type="Pfam" id="PF12458"/>
    </source>
</evidence>